<dbReference type="OrthoDB" id="7687351at2"/>
<sequence length="195" mass="22148">MLIFWDQRLVFLATPKAGSTAVAMALESLASVSLQRPAQMKHTDIGGYRRHVGPWLQAMTGERFTTIALMREPVEWLRSWYRFRFSEALDDFHPAVAENSFAGFARDYRAPDGPARLGITPQSRFLSDAESRVDRIFRYENIDAFVAFLEERLDCAIELPRANVPPAQDVSLPPDEEQALRQAMAADLNLYARLD</sequence>
<dbReference type="STRING" id="364199.SAMN04489858_10168"/>
<dbReference type="AlphaFoldDB" id="A0A1H9Y860"/>
<organism evidence="1 2">
    <name type="scientific">Paracoccus homiensis</name>
    <dbReference type="NCBI Taxonomy" id="364199"/>
    <lineage>
        <taxon>Bacteria</taxon>
        <taxon>Pseudomonadati</taxon>
        <taxon>Pseudomonadota</taxon>
        <taxon>Alphaproteobacteria</taxon>
        <taxon>Rhodobacterales</taxon>
        <taxon>Paracoccaceae</taxon>
        <taxon>Paracoccus</taxon>
    </lineage>
</organism>
<evidence type="ECO:0000313" key="2">
    <source>
        <dbReference type="Proteomes" id="UP000199180"/>
    </source>
</evidence>
<dbReference type="InterPro" id="IPR027417">
    <property type="entry name" value="P-loop_NTPase"/>
</dbReference>
<reference evidence="1 2" key="1">
    <citation type="submission" date="2016-10" db="EMBL/GenBank/DDBJ databases">
        <authorList>
            <person name="de Groot N.N."/>
        </authorList>
    </citation>
    <scope>NUCLEOTIDE SEQUENCE [LARGE SCALE GENOMIC DNA]</scope>
    <source>
        <strain evidence="1 2">DSM 17862</strain>
    </source>
</reference>
<name>A0A1H9Y860_9RHOB</name>
<proteinExistence type="predicted"/>
<accession>A0A1H9Y860</accession>
<dbReference type="SUPFAM" id="SSF52540">
    <property type="entry name" value="P-loop containing nucleoside triphosphate hydrolases"/>
    <property type="match status" value="1"/>
</dbReference>
<protein>
    <recommendedName>
        <fullName evidence="3">Sulfotransferase family protein</fullName>
    </recommendedName>
</protein>
<dbReference type="EMBL" id="FOHO01000001">
    <property type="protein sequence ID" value="SES64982.1"/>
    <property type="molecule type" value="Genomic_DNA"/>
</dbReference>
<evidence type="ECO:0008006" key="3">
    <source>
        <dbReference type="Google" id="ProtNLM"/>
    </source>
</evidence>
<dbReference type="Proteomes" id="UP000199180">
    <property type="component" value="Unassembled WGS sequence"/>
</dbReference>
<keyword evidence="2" id="KW-1185">Reference proteome</keyword>
<gene>
    <name evidence="1" type="ORF">SAMN04489858_10168</name>
</gene>
<dbReference type="Gene3D" id="3.40.50.300">
    <property type="entry name" value="P-loop containing nucleotide triphosphate hydrolases"/>
    <property type="match status" value="1"/>
</dbReference>
<dbReference type="RefSeq" id="WP_090731593.1">
    <property type="nucleotide sequence ID" value="NZ_FOHO01000001.1"/>
</dbReference>
<evidence type="ECO:0000313" key="1">
    <source>
        <dbReference type="EMBL" id="SES64982.1"/>
    </source>
</evidence>